<gene>
    <name evidence="2" type="ORF">SBRY_50204</name>
</gene>
<organism evidence="2 3">
    <name type="scientific">Actinacidiphila bryophytorum</name>
    <dbReference type="NCBI Taxonomy" id="1436133"/>
    <lineage>
        <taxon>Bacteria</taxon>
        <taxon>Bacillati</taxon>
        <taxon>Actinomycetota</taxon>
        <taxon>Actinomycetes</taxon>
        <taxon>Kitasatosporales</taxon>
        <taxon>Streptomycetaceae</taxon>
        <taxon>Actinacidiphila</taxon>
    </lineage>
</organism>
<dbReference type="PROSITE" id="PS51318">
    <property type="entry name" value="TAT"/>
    <property type="match status" value="1"/>
</dbReference>
<comment type="caution">
    <text evidence="2">The sequence shown here is derived from an EMBL/GenBank/DDBJ whole genome shotgun (WGS) entry which is preliminary data.</text>
</comment>
<dbReference type="EMBL" id="CAJVAX010000019">
    <property type="protein sequence ID" value="CAG7649835.1"/>
    <property type="molecule type" value="Genomic_DNA"/>
</dbReference>
<evidence type="ECO:0000256" key="1">
    <source>
        <dbReference type="SAM" id="MobiDB-lite"/>
    </source>
</evidence>
<reference evidence="2" key="1">
    <citation type="submission" date="2021-06" db="EMBL/GenBank/DDBJ databases">
        <authorList>
            <person name="Arsene-Ploetze F."/>
        </authorList>
    </citation>
    <scope>NUCLEOTIDE SEQUENCE</scope>
    <source>
        <strain evidence="2">SBRY1</strain>
    </source>
</reference>
<evidence type="ECO:0008006" key="4">
    <source>
        <dbReference type="Google" id="ProtNLM"/>
    </source>
</evidence>
<keyword evidence="3" id="KW-1185">Reference proteome</keyword>
<dbReference type="AlphaFoldDB" id="A0A9W4H3Y0"/>
<evidence type="ECO:0000313" key="3">
    <source>
        <dbReference type="Proteomes" id="UP001153328"/>
    </source>
</evidence>
<dbReference type="Proteomes" id="UP001153328">
    <property type="component" value="Unassembled WGS sequence"/>
</dbReference>
<evidence type="ECO:0000313" key="2">
    <source>
        <dbReference type="EMBL" id="CAG7649835.1"/>
    </source>
</evidence>
<name>A0A9W4H3Y0_9ACTN</name>
<feature type="region of interest" description="Disordered" evidence="1">
    <location>
        <begin position="89"/>
        <end position="129"/>
    </location>
</feature>
<feature type="compositionally biased region" description="Low complexity" evidence="1">
    <location>
        <begin position="101"/>
        <end position="121"/>
    </location>
</feature>
<sequence>MHVIRDRVVPTSGEPAMATVDRRRFLQLAGATAAASVLTGSVTRAAAIPAVQGTGTIRDVETPAACPVTRQAPTGSGRACRCWSCPPGAPAAGCARRRTTTPRSCSSSRSASACTTRTSRPGAARSAAT</sequence>
<proteinExistence type="predicted"/>
<dbReference type="InterPro" id="IPR006311">
    <property type="entry name" value="TAT_signal"/>
</dbReference>
<protein>
    <recommendedName>
        <fullName evidence="4">Twin-arginine translocation signal domain-containing protein</fullName>
    </recommendedName>
</protein>
<accession>A0A9W4H3Y0</accession>